<dbReference type="Proteomes" id="UP000008311">
    <property type="component" value="Unassembled WGS sequence"/>
</dbReference>
<evidence type="ECO:0000256" key="2">
    <source>
        <dbReference type="ARBA" id="ARBA00022771"/>
    </source>
</evidence>
<proteinExistence type="predicted"/>
<dbReference type="eggNOG" id="KOG0800">
    <property type="taxonomic scope" value="Eukaryota"/>
</dbReference>
<feature type="compositionally biased region" description="Polar residues" evidence="4">
    <location>
        <begin position="446"/>
        <end position="458"/>
    </location>
</feature>
<reference evidence="6" key="1">
    <citation type="journal article" date="2010" name="Nat. Biotechnol.">
        <title>Draft genome sequence of the oilseed species Ricinus communis.</title>
        <authorList>
            <person name="Chan A.P."/>
            <person name="Crabtree J."/>
            <person name="Zhao Q."/>
            <person name="Lorenzi H."/>
            <person name="Orvis J."/>
            <person name="Puiu D."/>
            <person name="Melake-Berhan A."/>
            <person name="Jones K.M."/>
            <person name="Redman J."/>
            <person name="Chen G."/>
            <person name="Cahoon E.B."/>
            <person name="Gedil M."/>
            <person name="Stanke M."/>
            <person name="Haas B.J."/>
            <person name="Wortman J.R."/>
            <person name="Fraser-Liggett C.M."/>
            <person name="Ravel J."/>
            <person name="Rabinowicz P.D."/>
        </authorList>
    </citation>
    <scope>NUCLEOTIDE SEQUENCE [LARGE SCALE GENOMIC DNA]</scope>
    <source>
        <strain evidence="6">cv. Hale</strain>
    </source>
</reference>
<organism evidence="5 6">
    <name type="scientific">Ricinus communis</name>
    <name type="common">Castor bean</name>
    <dbReference type="NCBI Taxonomy" id="3988"/>
    <lineage>
        <taxon>Eukaryota</taxon>
        <taxon>Viridiplantae</taxon>
        <taxon>Streptophyta</taxon>
        <taxon>Embryophyta</taxon>
        <taxon>Tracheophyta</taxon>
        <taxon>Spermatophyta</taxon>
        <taxon>Magnoliopsida</taxon>
        <taxon>eudicotyledons</taxon>
        <taxon>Gunneridae</taxon>
        <taxon>Pentapetalae</taxon>
        <taxon>rosids</taxon>
        <taxon>fabids</taxon>
        <taxon>Malpighiales</taxon>
        <taxon>Euphorbiaceae</taxon>
        <taxon>Acalyphoideae</taxon>
        <taxon>Acalypheae</taxon>
        <taxon>Ricinus</taxon>
    </lineage>
</organism>
<dbReference type="EMBL" id="EQ973823">
    <property type="protein sequence ID" value="EEF44266.1"/>
    <property type="molecule type" value="Genomic_DNA"/>
</dbReference>
<keyword evidence="6" id="KW-1185">Reference proteome</keyword>
<name>B9RWL4_RICCO</name>
<dbReference type="PANTHER" id="PTHR45931:SF25">
    <property type="entry name" value="E3 UBIQUITIN-PROTEIN LIGASE RLIM-LIKE ISOFORM X1"/>
    <property type="match status" value="1"/>
</dbReference>
<dbReference type="InParanoid" id="B9RWL4"/>
<dbReference type="SUPFAM" id="SSF57850">
    <property type="entry name" value="RING/U-box"/>
    <property type="match status" value="1"/>
</dbReference>
<feature type="compositionally biased region" description="Basic residues" evidence="4">
    <location>
        <begin position="428"/>
        <end position="442"/>
    </location>
</feature>
<evidence type="ECO:0000313" key="6">
    <source>
        <dbReference type="Proteomes" id="UP000008311"/>
    </source>
</evidence>
<feature type="compositionally biased region" description="Polar residues" evidence="4">
    <location>
        <begin position="32"/>
        <end position="51"/>
    </location>
</feature>
<feature type="region of interest" description="Disordered" evidence="4">
    <location>
        <begin position="31"/>
        <end position="51"/>
    </location>
</feature>
<sequence>MEEMDTEQVVEIPDTPDRITARRINDLHLGKESNSYAAGPSRTSDLSSKESLNQLRARGRLVSENGFSRSLHLNPGRIPVKTDELEPRNRSIAFSPLRNSHPSRNAPLFRRGAVTNNSKTETQHSIRMQQLGKGKAEFANIPSKLPVLINDEVLFDMAFPRGASKALHAKETRDVQVSSNSGSSSHFAPEIPSNLFKGKEKVDVNACNGSDSALNHGKGIDLTGSSPHKIEKQASASHLSVTSPRVTGHKRLVRNGCISPHNIATRQQKLAESRQDCSIDVGTDDSKNIVSDGPSEVDIREIIVGEKNEENNHYRAKGKGLVTYPSTSTENDAQIFHVSTSSRIENKAANVTSDTSRDASLGGWRSTRNHAKKLYHADDEFSADEQHENRVARRNTGTANVKNVHESGDRVQAQTASRHVSGLNQTNRPHHIGNIHTKRQKKYGLTSRNDGEYSTTVPDDSEIMLLGSSDESSRSRSSRTSYRQRRGILHPIYEVDESLPERRTGSSQGLSSENDIEADARARQVEADEMLARELQEQLYQETPASGGSEIDEDAAWLLQQVEDVFPTASSQSYPISRLRRPATMHSNTQPQPRSFQNPSNRRGTQSRLPATRTSQLRNRLFNRPPARLLRARNHSLTSSSTTRNFQFPLSMDLEMRLDILEALEDMSVTNSHILQVQRDFNENDYEMLLALDENNQQHGASTNRINSLPESVLQTDNFEETCAICLETPTIGETIRHLPCLHKFHKDVNPIMEAIFAKGKSQEFHLDAKLVIPFSNFELNVLGQNANGVD</sequence>
<keyword evidence="3" id="KW-0862">Zinc</keyword>
<dbReference type="FunCoup" id="B9RWL4">
    <property type="interactions" value="1184"/>
</dbReference>
<feature type="region of interest" description="Disordered" evidence="4">
    <location>
        <begin position="168"/>
        <end position="194"/>
    </location>
</feature>
<evidence type="ECO:0000256" key="1">
    <source>
        <dbReference type="ARBA" id="ARBA00022723"/>
    </source>
</evidence>
<accession>B9RWL4</accession>
<evidence type="ECO:0000313" key="5">
    <source>
        <dbReference type="EMBL" id="EEF44266.1"/>
    </source>
</evidence>
<dbReference type="GO" id="GO:0061630">
    <property type="term" value="F:ubiquitin protein ligase activity"/>
    <property type="evidence" value="ECO:0000318"/>
    <property type="project" value="GO_Central"/>
</dbReference>
<dbReference type="GO" id="GO:0008270">
    <property type="term" value="F:zinc ion binding"/>
    <property type="evidence" value="ECO:0007669"/>
    <property type="project" value="UniProtKB-KW"/>
</dbReference>
<dbReference type="InterPro" id="IPR051834">
    <property type="entry name" value="RING_finger_E3_ligase"/>
</dbReference>
<dbReference type="Gene3D" id="3.30.40.10">
    <property type="entry name" value="Zinc/RING finger domain, C3HC4 (zinc finger)"/>
    <property type="match status" value="1"/>
</dbReference>
<feature type="compositionally biased region" description="Polar residues" evidence="4">
    <location>
        <begin position="585"/>
        <end position="618"/>
    </location>
</feature>
<dbReference type="PANTHER" id="PTHR45931">
    <property type="entry name" value="SI:CH211-59O9.10"/>
    <property type="match status" value="1"/>
</dbReference>
<dbReference type="GO" id="GO:0006511">
    <property type="term" value="P:ubiquitin-dependent protein catabolic process"/>
    <property type="evidence" value="ECO:0000318"/>
    <property type="project" value="GO_Central"/>
</dbReference>
<dbReference type="GO" id="GO:0005634">
    <property type="term" value="C:nucleus"/>
    <property type="evidence" value="ECO:0000318"/>
    <property type="project" value="GO_Central"/>
</dbReference>
<evidence type="ECO:0008006" key="7">
    <source>
        <dbReference type="Google" id="ProtNLM"/>
    </source>
</evidence>
<keyword evidence="1" id="KW-0479">Metal-binding</keyword>
<dbReference type="InterPro" id="IPR013083">
    <property type="entry name" value="Znf_RING/FYVE/PHD"/>
</dbReference>
<feature type="region of interest" description="Disordered" evidence="4">
    <location>
        <begin position="573"/>
        <end position="643"/>
    </location>
</feature>
<gene>
    <name evidence="5" type="ORF">RCOM_1020610</name>
</gene>
<dbReference type="STRING" id="3988.B9RWL4"/>
<evidence type="ECO:0000256" key="4">
    <source>
        <dbReference type="SAM" id="MobiDB-lite"/>
    </source>
</evidence>
<dbReference type="AlphaFoldDB" id="B9RWL4"/>
<feature type="compositionally biased region" description="Polar residues" evidence="4">
    <location>
        <begin position="412"/>
        <end position="427"/>
    </location>
</feature>
<keyword evidence="2" id="KW-0863">Zinc-finger</keyword>
<feature type="region of interest" description="Disordered" evidence="4">
    <location>
        <begin position="407"/>
        <end position="517"/>
    </location>
</feature>
<protein>
    <recommendedName>
        <fullName evidence="7">RING-type domain-containing protein</fullName>
    </recommendedName>
</protein>
<evidence type="ECO:0000256" key="3">
    <source>
        <dbReference type="ARBA" id="ARBA00022833"/>
    </source>
</evidence>